<feature type="transmembrane region" description="Helical" evidence="6">
    <location>
        <begin position="273"/>
        <end position="291"/>
    </location>
</feature>
<evidence type="ECO:0000256" key="3">
    <source>
        <dbReference type="ARBA" id="ARBA00022692"/>
    </source>
</evidence>
<evidence type="ECO:0000259" key="7">
    <source>
        <dbReference type="Pfam" id="PF00482"/>
    </source>
</evidence>
<dbReference type="InterPro" id="IPR018076">
    <property type="entry name" value="T2SS_GspF_dom"/>
</dbReference>
<evidence type="ECO:0000313" key="8">
    <source>
        <dbReference type="EMBL" id="MBR7827832.1"/>
    </source>
</evidence>
<evidence type="ECO:0000256" key="4">
    <source>
        <dbReference type="ARBA" id="ARBA00022989"/>
    </source>
</evidence>
<keyword evidence="3 6" id="KW-0812">Transmembrane</keyword>
<dbReference type="Pfam" id="PF00482">
    <property type="entry name" value="T2SSF"/>
    <property type="match status" value="1"/>
</dbReference>
<feature type="transmembrane region" description="Helical" evidence="6">
    <location>
        <begin position="95"/>
        <end position="115"/>
    </location>
</feature>
<dbReference type="PANTHER" id="PTHR35007">
    <property type="entry name" value="INTEGRAL MEMBRANE PROTEIN-RELATED"/>
    <property type="match status" value="1"/>
</dbReference>
<dbReference type="AlphaFoldDB" id="A0A941IJG1"/>
<evidence type="ECO:0000256" key="2">
    <source>
        <dbReference type="ARBA" id="ARBA00022475"/>
    </source>
</evidence>
<comment type="caution">
    <text evidence="8">The sequence shown here is derived from an EMBL/GenBank/DDBJ whole genome shotgun (WGS) entry which is preliminary data.</text>
</comment>
<dbReference type="Proteomes" id="UP000676325">
    <property type="component" value="Unassembled WGS sequence"/>
</dbReference>
<evidence type="ECO:0000256" key="6">
    <source>
        <dbReference type="SAM" id="Phobius"/>
    </source>
</evidence>
<dbReference type="GO" id="GO:0005886">
    <property type="term" value="C:plasma membrane"/>
    <property type="evidence" value="ECO:0007669"/>
    <property type="project" value="UniProtKB-SubCell"/>
</dbReference>
<evidence type="ECO:0000256" key="1">
    <source>
        <dbReference type="ARBA" id="ARBA00004651"/>
    </source>
</evidence>
<feature type="transmembrane region" description="Helical" evidence="6">
    <location>
        <begin position="121"/>
        <end position="143"/>
    </location>
</feature>
<protein>
    <submittedName>
        <fullName evidence="8">Type II secretion system F family protein</fullName>
    </submittedName>
</protein>
<comment type="subcellular location">
    <subcellularLocation>
        <location evidence="1">Cell membrane</location>
        <topology evidence="1">Multi-pass membrane protein</topology>
    </subcellularLocation>
</comment>
<feature type="domain" description="Type II secretion system protein GspF" evidence="7">
    <location>
        <begin position="162"/>
        <end position="289"/>
    </location>
</feature>
<proteinExistence type="predicted"/>
<keyword evidence="5 6" id="KW-0472">Membrane</keyword>
<dbReference type="RefSeq" id="WP_212518974.1">
    <property type="nucleotide sequence ID" value="NZ_JAGSOH010000042.1"/>
</dbReference>
<name>A0A941IJG1_9ACTN</name>
<keyword evidence="4 6" id="KW-1133">Transmembrane helix</keyword>
<dbReference type="PANTHER" id="PTHR35007:SF1">
    <property type="entry name" value="PILUS ASSEMBLY PROTEIN"/>
    <property type="match status" value="1"/>
</dbReference>
<reference evidence="8" key="1">
    <citation type="submission" date="2021-04" db="EMBL/GenBank/DDBJ databases">
        <title>Genome based classification of Actinospica acidithermotolerans sp. nov., an actinobacterium isolated from an Indonesian hot spring.</title>
        <authorList>
            <person name="Kusuma A.B."/>
            <person name="Putra K.E."/>
            <person name="Nafisah S."/>
            <person name="Loh J."/>
            <person name="Nouioui I."/>
            <person name="Goodfellow M."/>
        </authorList>
    </citation>
    <scope>NUCLEOTIDE SEQUENCE</scope>
    <source>
        <strain evidence="8">MGRD01-02</strain>
    </source>
</reference>
<organism evidence="8 9">
    <name type="scientific">Actinospica acidithermotolerans</name>
    <dbReference type="NCBI Taxonomy" id="2828514"/>
    <lineage>
        <taxon>Bacteria</taxon>
        <taxon>Bacillati</taxon>
        <taxon>Actinomycetota</taxon>
        <taxon>Actinomycetes</taxon>
        <taxon>Catenulisporales</taxon>
        <taxon>Actinospicaceae</taxon>
        <taxon>Actinospica</taxon>
    </lineage>
</organism>
<keyword evidence="9" id="KW-1185">Reference proteome</keyword>
<accession>A0A941IJG1</accession>
<dbReference type="EMBL" id="JAGSOH010000042">
    <property type="protein sequence ID" value="MBR7827832.1"/>
    <property type="molecule type" value="Genomic_DNA"/>
</dbReference>
<gene>
    <name evidence="8" type="ORF">KDK95_16045</name>
</gene>
<sequence>MTVYLMLFGAAFGLGIALIGRWAFPPAPTLAEALDALNRPPAAPAILGADTGGWATRFGAPMAGWLAAANLPGANIAKDLAVLERAPQRHLAEKAVLAVFGLLFAPVIWTVLALLGVQLPWVIPVWGALGLAAAGFYLPDLVVKSEARARREEFRHALTAYLDLVVISLSGGSGVEAALAEAARTGEGWAFSALRRALAAARLSRTAPWTTLRQLGDELEVATLQEIAATMALAGAEGAKVRASLASKAQGLRAQALADADAASQQATERMSLPVICMFAGFMLFIAYPAMSHAMSAL</sequence>
<evidence type="ECO:0000256" key="5">
    <source>
        <dbReference type="ARBA" id="ARBA00023136"/>
    </source>
</evidence>
<keyword evidence="2" id="KW-1003">Cell membrane</keyword>
<evidence type="ECO:0000313" key="9">
    <source>
        <dbReference type="Proteomes" id="UP000676325"/>
    </source>
</evidence>